<comment type="caution">
    <text evidence="2">The sequence shown here is derived from an EMBL/GenBank/DDBJ whole genome shotgun (WGS) entry which is preliminary data.</text>
</comment>
<proteinExistence type="predicted"/>
<dbReference type="EMBL" id="JASOOY020000033">
    <property type="protein sequence ID" value="MEO3717922.1"/>
    <property type="molecule type" value="Genomic_DNA"/>
</dbReference>
<dbReference type="RefSeq" id="WP_070431850.1">
    <property type="nucleotide sequence ID" value="NZ_CP068168.1"/>
</dbReference>
<evidence type="ECO:0000256" key="1">
    <source>
        <dbReference type="SAM" id="Coils"/>
    </source>
</evidence>
<reference evidence="2" key="1">
    <citation type="submission" date="2023-05" db="EMBL/GenBank/DDBJ databases">
        <authorList>
            <person name="Du J."/>
        </authorList>
    </citation>
    <scope>NUCLEOTIDE SEQUENCE</scope>
    <source>
        <strain evidence="2">UMB1064</strain>
    </source>
</reference>
<gene>
    <name evidence="2" type="ORF">QP460_010030</name>
</gene>
<feature type="coiled-coil region" evidence="1">
    <location>
        <begin position="61"/>
        <end position="95"/>
    </location>
</feature>
<accession>A0AAW9SN33</accession>
<dbReference type="AlphaFoldDB" id="A0AAW9SN33"/>
<reference evidence="2" key="2">
    <citation type="submission" date="2024-05" db="EMBL/GenBank/DDBJ databases">
        <authorList>
            <person name="Wolfe A."/>
        </authorList>
    </citation>
    <scope>NUCLEOTIDE SEQUENCE</scope>
    <source>
        <strain evidence="2">UMB1064</strain>
    </source>
</reference>
<protein>
    <submittedName>
        <fullName evidence="2">Uncharacterized protein</fullName>
    </submittedName>
</protein>
<keyword evidence="1" id="KW-0175">Coiled coil</keyword>
<evidence type="ECO:0000313" key="3">
    <source>
        <dbReference type="Proteomes" id="UP001223646"/>
    </source>
</evidence>
<evidence type="ECO:0000313" key="2">
    <source>
        <dbReference type="EMBL" id="MEO3717922.1"/>
    </source>
</evidence>
<dbReference type="Proteomes" id="UP001223646">
    <property type="component" value="Unassembled WGS sequence"/>
</dbReference>
<sequence length="166" mass="19064">MTKYWDHNGSIYKDDGQEDWCVYNPSLRDWERTPRAKEAYDKAGQAPFDPITEQQALVDIAEQQERYNKKIQDKIKDLRAKMKAVGAQARQAAEQLYPTFAEQSAAYREGAQAYNEGKSWRDNPHAPESGLAAPWRMGFNTRKQQVAEIRAQRAATAKQELAKEQN</sequence>
<organism evidence="2 3">
    <name type="scientific">Corynebacterium amycolatum</name>
    <dbReference type="NCBI Taxonomy" id="43765"/>
    <lineage>
        <taxon>Bacteria</taxon>
        <taxon>Bacillati</taxon>
        <taxon>Actinomycetota</taxon>
        <taxon>Actinomycetes</taxon>
        <taxon>Mycobacteriales</taxon>
        <taxon>Corynebacteriaceae</taxon>
        <taxon>Corynebacterium</taxon>
    </lineage>
</organism>
<name>A0AAW9SN33_CORAY</name>